<sequence>MEAGISDEDYMKIDDSNSNTGELERPDTPIVDNHLTRGEYPPILLDGKEVEEQAPSNGSDPGREDAGRTRANHADFLVPLRSAYMSTRQIQDTTRWLIAMSRDVQQPCGTSAGVWEGSTSTLDVPIPHYPPHSTTPDNIHLETEPAPNPYFDPLSDLAAPPVDEYAAGDLFQQSVDEWDRLPEPMYSSHHCPFNLAAPQAVDSAQVDLYQSDRASVNEKNIMVPAPELFCPSTEALITEGSSGNQSHSSITEPFRPLAVPRYVEMGEGSSQSCNMFPSYREAEHIHNHGSIEPDCYLASGSLTGPVEATYGSDQTVNGGWECRMRLGDAAEVQRASEASDSRSGSDEEPRGDAGAGQDTPSELAMQEYAGGRVPTSRGSRATDYPRYKSAVNPAYSMTRVPNSLRSGDVKPQAVVMEGGRRWTVIVGGGERASSSGASSSGTTRERVFEK</sequence>
<organism evidence="2">
    <name type="scientific">Psilocybe cubensis</name>
    <name type="common">Psychedelic mushroom</name>
    <name type="synonym">Stropharia cubensis</name>
    <dbReference type="NCBI Taxonomy" id="181762"/>
    <lineage>
        <taxon>Eukaryota</taxon>
        <taxon>Fungi</taxon>
        <taxon>Dikarya</taxon>
        <taxon>Basidiomycota</taxon>
        <taxon>Agaricomycotina</taxon>
        <taxon>Agaricomycetes</taxon>
        <taxon>Agaricomycetidae</taxon>
        <taxon>Agaricales</taxon>
        <taxon>Agaricineae</taxon>
        <taxon>Strophariaceae</taxon>
        <taxon>Psilocybe</taxon>
    </lineage>
</organism>
<accession>A0A8H7XZF0</accession>
<gene>
    <name evidence="2" type="ORF">JR316_002889</name>
</gene>
<proteinExistence type="predicted"/>
<feature type="region of interest" description="Disordered" evidence="1">
    <location>
        <begin position="428"/>
        <end position="450"/>
    </location>
</feature>
<feature type="compositionally biased region" description="Low complexity" evidence="1">
    <location>
        <begin position="431"/>
        <end position="442"/>
    </location>
</feature>
<evidence type="ECO:0000313" key="2">
    <source>
        <dbReference type="EMBL" id="KAG5170815.1"/>
    </source>
</evidence>
<reference evidence="2" key="1">
    <citation type="submission" date="2021-02" db="EMBL/GenBank/DDBJ databases">
        <title>Psilocybe cubensis genome.</title>
        <authorList>
            <person name="Mckernan K.J."/>
            <person name="Crawford S."/>
            <person name="Trippe A."/>
            <person name="Kane L.T."/>
            <person name="Mclaughlin S."/>
        </authorList>
    </citation>
    <scope>NUCLEOTIDE SEQUENCE [LARGE SCALE GENOMIC DNA]</scope>
    <source>
        <strain evidence="2">MGC-MH-2018</strain>
    </source>
</reference>
<feature type="region of interest" description="Disordered" evidence="1">
    <location>
        <begin position="1"/>
        <end position="69"/>
    </location>
</feature>
<protein>
    <submittedName>
        <fullName evidence="2">Uncharacterized protein</fullName>
    </submittedName>
</protein>
<name>A0A8H7XZF0_PSICU</name>
<dbReference type="AlphaFoldDB" id="A0A8H7XZF0"/>
<evidence type="ECO:0000256" key="1">
    <source>
        <dbReference type="SAM" id="MobiDB-lite"/>
    </source>
</evidence>
<comment type="caution">
    <text evidence="2">The sequence shown here is derived from an EMBL/GenBank/DDBJ whole genome shotgun (WGS) entry which is preliminary data.</text>
</comment>
<dbReference type="EMBL" id="JAFIQS010000003">
    <property type="protein sequence ID" value="KAG5170815.1"/>
    <property type="molecule type" value="Genomic_DNA"/>
</dbReference>
<feature type="region of interest" description="Disordered" evidence="1">
    <location>
        <begin position="331"/>
        <end position="362"/>
    </location>
</feature>
<feature type="compositionally biased region" description="Basic and acidic residues" evidence="1">
    <location>
        <begin position="337"/>
        <end position="351"/>
    </location>
</feature>